<feature type="domain" description="EAL" evidence="3">
    <location>
        <begin position="313"/>
        <end position="569"/>
    </location>
</feature>
<dbReference type="Pfam" id="PF00072">
    <property type="entry name" value="Response_reg"/>
    <property type="match status" value="1"/>
</dbReference>
<dbReference type="RefSeq" id="WP_081584560.1">
    <property type="nucleotide sequence ID" value="NZ_CP008956.1"/>
</dbReference>
<dbReference type="Pfam" id="PF00990">
    <property type="entry name" value="GGDEF"/>
    <property type="match status" value="1"/>
</dbReference>
<dbReference type="Gene3D" id="3.30.70.270">
    <property type="match status" value="1"/>
</dbReference>
<dbReference type="InterPro" id="IPR001633">
    <property type="entry name" value="EAL_dom"/>
</dbReference>
<dbReference type="SUPFAM" id="SSF52172">
    <property type="entry name" value="CheY-like"/>
    <property type="match status" value="1"/>
</dbReference>
<dbReference type="PROSITE" id="PS50110">
    <property type="entry name" value="RESPONSE_REGULATORY"/>
    <property type="match status" value="1"/>
</dbReference>
<feature type="domain" description="Response regulatory" evidence="2">
    <location>
        <begin position="2"/>
        <end position="120"/>
    </location>
</feature>
<dbReference type="SUPFAM" id="SSF55073">
    <property type="entry name" value="Nucleotide cyclase"/>
    <property type="match status" value="1"/>
</dbReference>
<dbReference type="PANTHER" id="PTHR44757">
    <property type="entry name" value="DIGUANYLATE CYCLASE DGCP"/>
    <property type="match status" value="1"/>
</dbReference>
<evidence type="ECO:0000313" key="5">
    <source>
        <dbReference type="EMBL" id="QJQ02235.1"/>
    </source>
</evidence>
<dbReference type="SUPFAM" id="SSF141868">
    <property type="entry name" value="EAL domain-like"/>
    <property type="match status" value="1"/>
</dbReference>
<feature type="modified residue" description="4-aspartylphosphate" evidence="1">
    <location>
        <position position="53"/>
    </location>
</feature>
<evidence type="ECO:0000259" key="3">
    <source>
        <dbReference type="PROSITE" id="PS50883"/>
    </source>
</evidence>
<evidence type="ECO:0000313" key="6">
    <source>
        <dbReference type="Proteomes" id="UP000501648"/>
    </source>
</evidence>
<dbReference type="CDD" id="cd00156">
    <property type="entry name" value="REC"/>
    <property type="match status" value="1"/>
</dbReference>
<dbReference type="NCBIfam" id="TIGR00254">
    <property type="entry name" value="GGDEF"/>
    <property type="match status" value="1"/>
</dbReference>
<sequence length="578" mass="64660">MRLLIIDDDTVDRMSIVKTIRAANVSSEIAEAATAKEGLNALMQGAFDAVLLDYRLPDMDCLDALHAINRHIAHHVAVIVLTGGPTEEDLQCRCIEAGAQDFLLKSEVSAQTCRKALLHAKTRQELTLQLLDAQHRLQLLAENDPLTGLANRYCFDNKLAATFERARQRDIRFGVLFIDLDNFKLFNDCYGHSAGDTLLKMVAKRLLNVLHNNELAARLGGDEFAIVAQNISGTQDLMDLSARIIKSMEDPFVIDNIEQIVTCSIGIASYPECAQNAADLCRYADLAMYHVKNTRRNGFYLYSEQLQAKVLYRIGIENALRSKNLVPQLRVFYQPFVHAKTMEICGAEVLVRWQHPSLGLLAPDRFISIAEECGMMGVIDDFTRGASLRQLRTWRDEGRVEQSFQIAINISASTLHDRSFPDAFKNDLESTGRDDLRLSVEVTENIMVADFENAATALTQLRDMGVTIALDDFGTGYSSMSYLRQLPISVLKIDKSFMQHVPESPDDVQLLKSIIALAKSLALEVIVEGVETLAQMQLCQALGADILQGYYFSKPLTVSEFEYMLLREDVITLQKPAR</sequence>
<dbReference type="Pfam" id="PF00563">
    <property type="entry name" value="EAL"/>
    <property type="match status" value="1"/>
</dbReference>
<name>A0A6M3ZUB7_9BURK</name>
<dbReference type="Gene3D" id="3.20.20.450">
    <property type="entry name" value="EAL domain"/>
    <property type="match status" value="1"/>
</dbReference>
<dbReference type="InterPro" id="IPR000160">
    <property type="entry name" value="GGDEF_dom"/>
</dbReference>
<dbReference type="InterPro" id="IPR011006">
    <property type="entry name" value="CheY-like_superfamily"/>
</dbReference>
<gene>
    <name evidence="5" type="ORF">C798_18940</name>
</gene>
<dbReference type="CDD" id="cd01949">
    <property type="entry name" value="GGDEF"/>
    <property type="match status" value="1"/>
</dbReference>
<dbReference type="SMART" id="SM00267">
    <property type="entry name" value="GGDEF"/>
    <property type="match status" value="1"/>
</dbReference>
<protein>
    <submittedName>
        <fullName evidence="5">GGDEF domain-containing response regulator</fullName>
    </submittedName>
</protein>
<evidence type="ECO:0000259" key="4">
    <source>
        <dbReference type="PROSITE" id="PS50887"/>
    </source>
</evidence>
<dbReference type="Proteomes" id="UP000501648">
    <property type="component" value="Chromosome"/>
</dbReference>
<dbReference type="InterPro" id="IPR035919">
    <property type="entry name" value="EAL_sf"/>
</dbReference>
<dbReference type="PROSITE" id="PS50883">
    <property type="entry name" value="EAL"/>
    <property type="match status" value="1"/>
</dbReference>
<dbReference type="SMART" id="SM00052">
    <property type="entry name" value="EAL"/>
    <property type="match status" value="1"/>
</dbReference>
<dbReference type="GO" id="GO:0000160">
    <property type="term" value="P:phosphorelay signal transduction system"/>
    <property type="evidence" value="ECO:0007669"/>
    <property type="project" value="InterPro"/>
</dbReference>
<dbReference type="InterPro" id="IPR052155">
    <property type="entry name" value="Biofilm_reg_signaling"/>
</dbReference>
<dbReference type="AlphaFoldDB" id="A0A6M3ZUB7"/>
<proteinExistence type="predicted"/>
<accession>A0A6M3ZUB7</accession>
<dbReference type="PROSITE" id="PS50887">
    <property type="entry name" value="GGDEF"/>
    <property type="match status" value="1"/>
</dbReference>
<dbReference type="Gene3D" id="3.40.50.2300">
    <property type="match status" value="1"/>
</dbReference>
<dbReference type="InterPro" id="IPR029787">
    <property type="entry name" value="Nucleotide_cyclase"/>
</dbReference>
<feature type="domain" description="GGDEF" evidence="4">
    <location>
        <begin position="171"/>
        <end position="304"/>
    </location>
</feature>
<dbReference type="InterPro" id="IPR001789">
    <property type="entry name" value="Sig_transdc_resp-reg_receiver"/>
</dbReference>
<dbReference type="SMART" id="SM00448">
    <property type="entry name" value="REC"/>
    <property type="match status" value="1"/>
</dbReference>
<dbReference type="PANTHER" id="PTHR44757:SF2">
    <property type="entry name" value="BIOFILM ARCHITECTURE MAINTENANCE PROTEIN MBAA"/>
    <property type="match status" value="1"/>
</dbReference>
<evidence type="ECO:0000256" key="1">
    <source>
        <dbReference type="PROSITE-ProRule" id="PRU00169"/>
    </source>
</evidence>
<reference evidence="5 6" key="1">
    <citation type="journal article" date="2012" name="J. Bacteriol.">
        <title>Genome sequence of the pathogenic Herbaspirillum seropedicae strain Os34, isolated from rice roots.</title>
        <authorList>
            <person name="Ye W."/>
            <person name="Ye S."/>
            <person name="Liu J."/>
            <person name="Chang S."/>
            <person name="Chen M."/>
            <person name="Zhu B."/>
            <person name="Guo L."/>
            <person name="An Q."/>
        </authorList>
    </citation>
    <scope>NUCLEOTIDE SEQUENCE [LARGE SCALE GENOMIC DNA]</scope>
    <source>
        <strain evidence="5 6">Os34</strain>
    </source>
</reference>
<organism evidence="5 6">
    <name type="scientific">Herbaspirillum rubrisubalbicans Os34</name>
    <dbReference type="NCBI Taxonomy" id="1235827"/>
    <lineage>
        <taxon>Bacteria</taxon>
        <taxon>Pseudomonadati</taxon>
        <taxon>Pseudomonadota</taxon>
        <taxon>Betaproteobacteria</taxon>
        <taxon>Burkholderiales</taxon>
        <taxon>Oxalobacteraceae</taxon>
        <taxon>Herbaspirillum</taxon>
    </lineage>
</organism>
<dbReference type="InterPro" id="IPR043128">
    <property type="entry name" value="Rev_trsase/Diguanyl_cyclase"/>
</dbReference>
<dbReference type="CDD" id="cd01948">
    <property type="entry name" value="EAL"/>
    <property type="match status" value="1"/>
</dbReference>
<evidence type="ECO:0000259" key="2">
    <source>
        <dbReference type="PROSITE" id="PS50110"/>
    </source>
</evidence>
<dbReference type="EMBL" id="CP008956">
    <property type="protein sequence ID" value="QJQ02235.1"/>
    <property type="molecule type" value="Genomic_DNA"/>
</dbReference>
<keyword evidence="1" id="KW-0597">Phosphoprotein</keyword>